<evidence type="ECO:0000313" key="9">
    <source>
        <dbReference type="EMBL" id="VAW93037.1"/>
    </source>
</evidence>
<dbReference type="InterPro" id="IPR007272">
    <property type="entry name" value="Sulf_transp_TsuA/YedE"/>
</dbReference>
<feature type="transmembrane region" description="Helical" evidence="8">
    <location>
        <begin position="106"/>
        <end position="126"/>
    </location>
</feature>
<dbReference type="EMBL" id="UOFT01000029">
    <property type="protein sequence ID" value="VAW93037.1"/>
    <property type="molecule type" value="Genomic_DNA"/>
</dbReference>
<protein>
    <submittedName>
        <fullName evidence="9">Uncharacterized protein</fullName>
    </submittedName>
</protein>
<name>A0A3B1A0B1_9ZZZZ</name>
<dbReference type="AlphaFoldDB" id="A0A3B1A0B1"/>
<evidence type="ECO:0000256" key="4">
    <source>
        <dbReference type="ARBA" id="ARBA00022519"/>
    </source>
</evidence>
<evidence type="ECO:0000256" key="7">
    <source>
        <dbReference type="ARBA" id="ARBA00023136"/>
    </source>
</evidence>
<organism evidence="9">
    <name type="scientific">hydrothermal vent metagenome</name>
    <dbReference type="NCBI Taxonomy" id="652676"/>
    <lineage>
        <taxon>unclassified sequences</taxon>
        <taxon>metagenomes</taxon>
        <taxon>ecological metagenomes</taxon>
    </lineage>
</organism>
<evidence type="ECO:0000256" key="5">
    <source>
        <dbReference type="ARBA" id="ARBA00022692"/>
    </source>
</evidence>
<dbReference type="PANTHER" id="PTHR30574">
    <property type="entry name" value="INNER MEMBRANE PROTEIN YEDE"/>
    <property type="match status" value="1"/>
</dbReference>
<dbReference type="GO" id="GO:0005886">
    <property type="term" value="C:plasma membrane"/>
    <property type="evidence" value="ECO:0007669"/>
    <property type="project" value="UniProtKB-SubCell"/>
</dbReference>
<gene>
    <name evidence="9" type="ORF">MNBD_GAMMA23-837</name>
</gene>
<proteinExistence type="predicted"/>
<accession>A0A3B1A0B1</accession>
<feature type="transmembrane region" description="Helical" evidence="8">
    <location>
        <begin position="6"/>
        <end position="25"/>
    </location>
</feature>
<keyword evidence="4" id="KW-0997">Cell inner membrane</keyword>
<keyword evidence="7 8" id="KW-0472">Membrane</keyword>
<keyword evidence="5 8" id="KW-0812">Transmembrane</keyword>
<evidence type="ECO:0000256" key="2">
    <source>
        <dbReference type="ARBA" id="ARBA00022448"/>
    </source>
</evidence>
<dbReference type="Pfam" id="PF04143">
    <property type="entry name" value="Sulf_transp"/>
    <property type="match status" value="1"/>
</dbReference>
<evidence type="ECO:0000256" key="3">
    <source>
        <dbReference type="ARBA" id="ARBA00022475"/>
    </source>
</evidence>
<sequence>MMAYWPWWLGAIGLTSISLLYFFLIGRLLGVSGSWAKVVFWREQQALHKENETLHSQGTEAINSTLIAETLAEFGEDAVAELGITETPHQEKQPAIEKESRWTSHLTFLVSIFVGSLLVSIFTGHFEVRFNLSDIHSQIFGNLWEVWLALFFGGAMVGFGTQMAGGCTSGHGLSGSARMIPASLLSTFVFVLSAVSLSLLMKEFIS</sequence>
<reference evidence="9" key="1">
    <citation type="submission" date="2018-06" db="EMBL/GenBank/DDBJ databases">
        <authorList>
            <person name="Zhirakovskaya E."/>
        </authorList>
    </citation>
    <scope>NUCLEOTIDE SEQUENCE</scope>
</reference>
<feature type="transmembrane region" description="Helical" evidence="8">
    <location>
        <begin position="146"/>
        <end position="167"/>
    </location>
</feature>
<keyword evidence="2" id="KW-0813">Transport</keyword>
<comment type="subcellular location">
    <subcellularLocation>
        <location evidence="1">Cell inner membrane</location>
        <topology evidence="1">Multi-pass membrane protein</topology>
    </subcellularLocation>
</comment>
<keyword evidence="3" id="KW-1003">Cell membrane</keyword>
<keyword evidence="6 8" id="KW-1133">Transmembrane helix</keyword>
<evidence type="ECO:0000256" key="1">
    <source>
        <dbReference type="ARBA" id="ARBA00004429"/>
    </source>
</evidence>
<dbReference type="PANTHER" id="PTHR30574:SF1">
    <property type="entry name" value="SULPHUR TRANSPORT DOMAIN-CONTAINING PROTEIN"/>
    <property type="match status" value="1"/>
</dbReference>
<evidence type="ECO:0000256" key="6">
    <source>
        <dbReference type="ARBA" id="ARBA00022989"/>
    </source>
</evidence>
<evidence type="ECO:0000256" key="8">
    <source>
        <dbReference type="SAM" id="Phobius"/>
    </source>
</evidence>
<feature type="transmembrane region" description="Helical" evidence="8">
    <location>
        <begin position="179"/>
        <end position="201"/>
    </location>
</feature>